<evidence type="ECO:0000256" key="1">
    <source>
        <dbReference type="SAM" id="Coils"/>
    </source>
</evidence>
<keyword evidence="1" id="KW-0175">Coiled coil</keyword>
<feature type="region of interest" description="Disordered" evidence="2">
    <location>
        <begin position="1262"/>
        <end position="1284"/>
    </location>
</feature>
<dbReference type="SUPFAM" id="SSF56219">
    <property type="entry name" value="DNase I-like"/>
    <property type="match status" value="1"/>
</dbReference>
<gene>
    <name evidence="3" type="ORF">AK812_SmicGene37653</name>
</gene>
<dbReference type="EMBL" id="LSRX01001252">
    <property type="protein sequence ID" value="OLP81764.1"/>
    <property type="molecule type" value="Genomic_DNA"/>
</dbReference>
<feature type="region of interest" description="Disordered" evidence="2">
    <location>
        <begin position="1624"/>
        <end position="1646"/>
    </location>
</feature>
<organism evidence="3 4">
    <name type="scientific">Symbiodinium microadriaticum</name>
    <name type="common">Dinoflagellate</name>
    <name type="synonym">Zooxanthella microadriatica</name>
    <dbReference type="NCBI Taxonomy" id="2951"/>
    <lineage>
        <taxon>Eukaryota</taxon>
        <taxon>Sar</taxon>
        <taxon>Alveolata</taxon>
        <taxon>Dinophyceae</taxon>
        <taxon>Suessiales</taxon>
        <taxon>Symbiodiniaceae</taxon>
        <taxon>Symbiodinium</taxon>
    </lineage>
</organism>
<feature type="compositionally biased region" description="Basic and acidic residues" evidence="2">
    <location>
        <begin position="1637"/>
        <end position="1646"/>
    </location>
</feature>
<evidence type="ECO:0000313" key="3">
    <source>
        <dbReference type="EMBL" id="OLP81764.1"/>
    </source>
</evidence>
<dbReference type="Gene3D" id="3.60.10.10">
    <property type="entry name" value="Endonuclease/exonuclease/phosphatase"/>
    <property type="match status" value="1"/>
</dbReference>
<sequence length="1646" mass="180300">MNTGKAGMCKCDAVCEHLEQSRPHLVALQEIDVPEGSASSFVVFWSRRGYHVVLSAGEQGGSRACVLSRLPVSPLRLDAGFDSRIAACLVELKQGDKYIKSGFSSVYAYPSDYERTNKLATNLFRELHLLGLPFLCLGDWQEEASDPPYAQLLASGCVHNLDVLEGFRDEEFEAAFAKAEQEDDVDHMWQILSTFAEDSLCDSQAPQTTGSSHSSLLSCLVGRHPIAVVYGASIIGDLVAAQADKEKRLRLAGWRSRMSADTSRQSAWTKRRAEAGLVHCAAASGATAAQVGVALHPERVLAEQTAKWRDLWTAFSQTGPSQEVSSILSAIPPTPSVDIRLDWSAANLLRATKAMAGKSGGADDWLPDHFLLLPTAWWDRFAKLWSRIYDLGMAGMFMDENMGLSLLESIDDDFLSQAVFASQEHNMLLTKAKNHTASRLKQSPTTGSRQLERWSPRGDALQGLIKRAMAGYGQGRAARRERAKLHSSGGGSGDQTHLVQQASKAVAPEFCRPVVGEEEAGSTWTVVETKKKKDSAPVQKWMIDPLVGGLIGVGMAKKRHSDGDKLNAHIVVACEQSELDALLSLARAHALQDKISVVCRFNPEQEATALQLPSIGPKGQRQVRSWHTVPLGSGGGPDMKHRAVLRSAFKAPDRKLVTLRLQVPKVFQEPTSWTALCKQPNDRARQALGPIHSFGPWQKLQAGEKHSREEVLECYVKVGEVDKAAVLSRSGVEGVFTAELAKDAQKPVVDWLPAGETEGPAYLMLAMRKAQETKSSLAFRRGGGASLGVKVSADAAGDRTCTWRARQAGKVAIDMERAIAKRKLVNLEARGATLRAEIASYVREKASDFKPFWLTAPTPADETERVNLEQIKGGTPPQSWEDWPTAALPADSKGRSLRDAPIAEVATVATKPRRVLKGKPAWTCFWCRQGLPRMDKRAREASIRKHFQQCKKAPPESTAGSNLRAWAGELDESHASQGARSRRWGMILSRKVQNHQKAIQLLVQKRRQDHCIRQVVRREGDRTRVIFTCTKCLHVARMRSALTKLTTQCPGTGDRTGVLRTTGKQRLYAKEHNMLLTKAKNHTASRLKQSPTTGSRQLERWSPRGDALQGLIKRAMAGYGQGRAARRERAKLHSSGGGSGDQTHLVQQASKAVAPEFCRPVVGEEEAGSTWTVVETKKKKDSAPVQKWMIDPLVGGLIGVGMAKKRHSDGDKLNAHVVVACEQSELDALLSLARAHALQDKISVVCRFNPEQEATALQLPSIGPKGQRQVRSWPTVPLGSGGGPDMKHRAVLRSAFKAPDRKLVTLRLQVPKVFQEPTSWTALCKQPNDRARQALGPIHSFGPWQKLQAGEKHSREEVLECYVKVGEVDKAAVLSRSGVEGVFTAELAKDAQKPVVDWRPRAPLLFAEAVEHRWESRSLLTQLEIARAPGERGRSHDWSAEDLHGALADVGFTEFEVLSPGRGRLPWLVRARLKQDGGQPSLAIQAGKVAIDMERAIAKRKLVNLEAVRLNPVSARLNTGTPQQAGMRSTTKAQSPGQGGSTTAAGQGKAAAKGSCFFNSVGAHFAVHRDRFSWPDARKLAKARGATLRAEIASYVREKASDFKPFWLTAPTPADETERVNLEQIEGGTPPQSWEDWTGRRDGLTT</sequence>
<feature type="region of interest" description="Disordered" evidence="2">
    <location>
        <begin position="1516"/>
        <end position="1547"/>
    </location>
</feature>
<evidence type="ECO:0000256" key="2">
    <source>
        <dbReference type="SAM" id="MobiDB-lite"/>
    </source>
</evidence>
<comment type="caution">
    <text evidence="3">The sequence shown here is derived from an EMBL/GenBank/DDBJ whole genome shotgun (WGS) entry which is preliminary data.</text>
</comment>
<protein>
    <submittedName>
        <fullName evidence="3">Uncharacterized protein</fullName>
    </submittedName>
</protein>
<reference evidence="3 4" key="1">
    <citation type="submission" date="2016-02" db="EMBL/GenBank/DDBJ databases">
        <title>Genome analysis of coral dinoflagellate symbionts highlights evolutionary adaptations to a symbiotic lifestyle.</title>
        <authorList>
            <person name="Aranda M."/>
            <person name="Li Y."/>
            <person name="Liew Y.J."/>
            <person name="Baumgarten S."/>
            <person name="Simakov O."/>
            <person name="Wilson M."/>
            <person name="Piel J."/>
            <person name="Ashoor H."/>
            <person name="Bougouffa S."/>
            <person name="Bajic V.B."/>
            <person name="Ryu T."/>
            <person name="Ravasi T."/>
            <person name="Bayer T."/>
            <person name="Micklem G."/>
            <person name="Kim H."/>
            <person name="Bhak J."/>
            <person name="Lajeunesse T.C."/>
            <person name="Voolstra C.R."/>
        </authorList>
    </citation>
    <scope>NUCLEOTIDE SEQUENCE [LARGE SCALE GENOMIC DNA]</scope>
    <source>
        <strain evidence="3 4">CCMP2467</strain>
    </source>
</reference>
<dbReference type="Proteomes" id="UP000186817">
    <property type="component" value="Unassembled WGS sequence"/>
</dbReference>
<name>A0A1Q9CFQ8_SYMMI</name>
<dbReference type="InterPro" id="IPR036691">
    <property type="entry name" value="Endo/exonu/phosph_ase_sf"/>
</dbReference>
<keyword evidence="4" id="KW-1185">Reference proteome</keyword>
<evidence type="ECO:0000313" key="4">
    <source>
        <dbReference type="Proteomes" id="UP000186817"/>
    </source>
</evidence>
<proteinExistence type="predicted"/>
<feature type="compositionally biased region" description="Polar residues" evidence="2">
    <location>
        <begin position="1516"/>
        <end position="1536"/>
    </location>
</feature>
<feature type="coiled-coil region" evidence="1">
    <location>
        <begin position="817"/>
        <end position="844"/>
    </location>
</feature>
<accession>A0A1Q9CFQ8</accession>